<feature type="region of interest" description="Disordered" evidence="1">
    <location>
        <begin position="248"/>
        <end position="289"/>
    </location>
</feature>
<gene>
    <name evidence="2" type="ORF">MIND_00198000</name>
</gene>
<dbReference type="AlphaFoldDB" id="A0A8H6T7P8"/>
<evidence type="ECO:0000313" key="3">
    <source>
        <dbReference type="Proteomes" id="UP000636479"/>
    </source>
</evidence>
<protein>
    <submittedName>
        <fullName evidence="2">XPGI domain-containing protein</fullName>
    </submittedName>
</protein>
<dbReference type="Proteomes" id="UP000636479">
    <property type="component" value="Unassembled WGS sequence"/>
</dbReference>
<evidence type="ECO:0000256" key="1">
    <source>
        <dbReference type="SAM" id="MobiDB-lite"/>
    </source>
</evidence>
<dbReference type="RefSeq" id="XP_037223980.1">
    <property type="nucleotide sequence ID" value="XM_037358885.1"/>
</dbReference>
<organism evidence="2 3">
    <name type="scientific">Mycena indigotica</name>
    <dbReference type="NCBI Taxonomy" id="2126181"/>
    <lineage>
        <taxon>Eukaryota</taxon>
        <taxon>Fungi</taxon>
        <taxon>Dikarya</taxon>
        <taxon>Basidiomycota</taxon>
        <taxon>Agaricomycotina</taxon>
        <taxon>Agaricomycetes</taxon>
        <taxon>Agaricomycetidae</taxon>
        <taxon>Agaricales</taxon>
        <taxon>Marasmiineae</taxon>
        <taxon>Mycenaceae</taxon>
        <taxon>Mycena</taxon>
    </lineage>
</organism>
<keyword evidence="3" id="KW-1185">Reference proteome</keyword>
<proteinExistence type="predicted"/>
<evidence type="ECO:0000313" key="2">
    <source>
        <dbReference type="EMBL" id="KAF7311872.1"/>
    </source>
</evidence>
<reference evidence="2" key="1">
    <citation type="submission" date="2020-05" db="EMBL/GenBank/DDBJ databases">
        <title>Mycena genomes resolve the evolution of fungal bioluminescence.</title>
        <authorList>
            <person name="Tsai I.J."/>
        </authorList>
    </citation>
    <scope>NUCLEOTIDE SEQUENCE</scope>
    <source>
        <strain evidence="2">171206Taipei</strain>
    </source>
</reference>
<sequence length="289" mass="31882">MTTTLLTSLANALVDIFGKEVDGSALNTLLLQWTTDLRDWFRTNGQLAIAGNWPNTFPSIEVLTQLIKPAISVPLTTPSRPGYAANLTEIANQYRALFHEEPSTTMKSLENNLFGPYATHCMFYAGTMYNQGTFRTPTGSLTLTAPKSTTVPKTKHLKCPSHTDLIFTLRQLHYSYRASSVSVWVPAACIARFDLSGYLGTPKAAKTVPKDIVQVVTHSPSIEAASGVVRQHHRKRVRSPSIEIVESETWSQTADQSKLPALEKLSTKATPKKHRPARYPSSDSDIVIL</sequence>
<accession>A0A8H6T7P8</accession>
<name>A0A8H6T7P8_9AGAR</name>
<comment type="caution">
    <text evidence="2">The sequence shown here is derived from an EMBL/GenBank/DDBJ whole genome shotgun (WGS) entry which is preliminary data.</text>
</comment>
<dbReference type="GeneID" id="59341401"/>
<dbReference type="EMBL" id="JACAZF010000002">
    <property type="protein sequence ID" value="KAF7311872.1"/>
    <property type="molecule type" value="Genomic_DNA"/>
</dbReference>